<organism evidence="2 3">
    <name type="scientific">Tetragenococcus solitarius</name>
    <dbReference type="NCBI Taxonomy" id="71453"/>
    <lineage>
        <taxon>Bacteria</taxon>
        <taxon>Bacillati</taxon>
        <taxon>Bacillota</taxon>
        <taxon>Bacilli</taxon>
        <taxon>Lactobacillales</taxon>
        <taxon>Enterococcaceae</taxon>
        <taxon>Tetragenococcus</taxon>
    </lineage>
</organism>
<dbReference type="CDD" id="cd19138">
    <property type="entry name" value="AKR_YeaE"/>
    <property type="match status" value="1"/>
</dbReference>
<dbReference type="SUPFAM" id="SSF51430">
    <property type="entry name" value="NAD(P)-linked oxidoreductase"/>
    <property type="match status" value="1"/>
</dbReference>
<sequence>MNIHQKELFPIGLGTWHMGENKNKKDQEIKALRTGIEYGATAIDTAEMYGEGGSELLVGEAIRPFNREDLFLISKVYPWNASKKQLPISLENSLKRLATDYLDLYLLHWTGNVPIEETIEALEEAKKAGKIKAWGVSNFDVKDLKEMYEKENGQYCQANQVLYNLGERGIEFDLFPFMKEKQLPLIAYAPIAEGDSLGANLTRNKSLQQIAENHQATIFQILLAWSIRYDQTLAIPQSSNAEHVIENVKAAGIQLSETEVKQLDEEFPKPTKKQPLAII</sequence>
<dbReference type="EMBL" id="BAAAXQ010000063">
    <property type="protein sequence ID" value="GAA3021760.1"/>
    <property type="molecule type" value="Genomic_DNA"/>
</dbReference>
<dbReference type="PIRSF" id="PIRSF000097">
    <property type="entry name" value="AKR"/>
    <property type="match status" value="1"/>
</dbReference>
<dbReference type="PRINTS" id="PR00069">
    <property type="entry name" value="ALDKETRDTASE"/>
</dbReference>
<dbReference type="Pfam" id="PF00248">
    <property type="entry name" value="Aldo_ket_red"/>
    <property type="match status" value="1"/>
</dbReference>
<dbReference type="PANTHER" id="PTHR43638">
    <property type="entry name" value="OXIDOREDUCTASE, ALDO/KETO REDUCTASE FAMILY PROTEIN"/>
    <property type="match status" value="1"/>
</dbReference>
<gene>
    <name evidence="2" type="ORF">GCM10019998_17730</name>
</gene>
<evidence type="ECO:0000313" key="3">
    <source>
        <dbReference type="Proteomes" id="UP001501577"/>
    </source>
</evidence>
<evidence type="ECO:0000313" key="2">
    <source>
        <dbReference type="EMBL" id="GAA3021760.1"/>
    </source>
</evidence>
<feature type="domain" description="NADP-dependent oxidoreductase" evidence="1">
    <location>
        <begin position="10"/>
        <end position="265"/>
    </location>
</feature>
<dbReference type="PANTHER" id="PTHR43638:SF3">
    <property type="entry name" value="ALDEHYDE REDUCTASE"/>
    <property type="match status" value="1"/>
</dbReference>
<dbReference type="InterPro" id="IPR036812">
    <property type="entry name" value="NAD(P)_OxRdtase_dom_sf"/>
</dbReference>
<keyword evidence="3" id="KW-1185">Reference proteome</keyword>
<dbReference type="InterPro" id="IPR023210">
    <property type="entry name" value="NADP_OxRdtase_dom"/>
</dbReference>
<reference evidence="2 3" key="1">
    <citation type="journal article" date="2019" name="Int. J. Syst. Evol. Microbiol.">
        <title>The Global Catalogue of Microorganisms (GCM) 10K type strain sequencing project: providing services to taxonomists for standard genome sequencing and annotation.</title>
        <authorList>
            <consortium name="The Broad Institute Genomics Platform"/>
            <consortium name="The Broad Institute Genome Sequencing Center for Infectious Disease"/>
            <person name="Wu L."/>
            <person name="Ma J."/>
        </authorList>
    </citation>
    <scope>NUCLEOTIDE SEQUENCE [LARGE SCALE GENOMIC DNA]</scope>
    <source>
        <strain evidence="2 3">JCM 8736</strain>
    </source>
</reference>
<name>A0ABN3YAR0_9ENTE</name>
<dbReference type="InterPro" id="IPR020471">
    <property type="entry name" value="AKR"/>
</dbReference>
<comment type="caution">
    <text evidence="2">The sequence shown here is derived from an EMBL/GenBank/DDBJ whole genome shotgun (WGS) entry which is preliminary data.</text>
</comment>
<dbReference type="Proteomes" id="UP001501577">
    <property type="component" value="Unassembled WGS sequence"/>
</dbReference>
<accession>A0ABN3YAR0</accession>
<dbReference type="Gene3D" id="3.20.20.100">
    <property type="entry name" value="NADP-dependent oxidoreductase domain"/>
    <property type="match status" value="1"/>
</dbReference>
<protein>
    <submittedName>
        <fullName evidence="2">Aldo/keto reductase</fullName>
    </submittedName>
</protein>
<proteinExistence type="predicted"/>
<evidence type="ECO:0000259" key="1">
    <source>
        <dbReference type="Pfam" id="PF00248"/>
    </source>
</evidence>